<dbReference type="Gene3D" id="3.10.490.10">
    <property type="entry name" value="Gamma-glutamyl cyclotransferase-like"/>
    <property type="match status" value="1"/>
</dbReference>
<reference evidence="2" key="1">
    <citation type="journal article" date="2019" name="PLoS Negl. Trop. Dis.">
        <title>Revisiting the worldwide diversity of Leptospira species in the environment.</title>
        <authorList>
            <person name="Vincent A.T."/>
            <person name="Schiettekatte O."/>
            <person name="Bourhy P."/>
            <person name="Veyrier F.J."/>
            <person name="Picardeau M."/>
        </authorList>
    </citation>
    <scope>NUCLEOTIDE SEQUENCE [LARGE SCALE GENOMIC DNA]</scope>
    <source>
        <strain evidence="2">201300427</strain>
    </source>
</reference>
<keyword evidence="3" id="KW-1185">Reference proteome</keyword>
<dbReference type="InterPro" id="IPR013024">
    <property type="entry name" value="GGCT-like"/>
</dbReference>
<name>A0A4R9M1L6_9LEPT</name>
<dbReference type="CDD" id="cd06661">
    <property type="entry name" value="GGCT_like"/>
    <property type="match status" value="1"/>
</dbReference>
<dbReference type="AlphaFoldDB" id="A0A4R9M1L6"/>
<dbReference type="GO" id="GO:0016740">
    <property type="term" value="F:transferase activity"/>
    <property type="evidence" value="ECO:0007669"/>
    <property type="project" value="UniProtKB-KW"/>
</dbReference>
<dbReference type="Pfam" id="PF06094">
    <property type="entry name" value="GGACT"/>
    <property type="match status" value="1"/>
</dbReference>
<dbReference type="RefSeq" id="WP_135759903.1">
    <property type="nucleotide sequence ID" value="NZ_RQHW01000028.1"/>
</dbReference>
<evidence type="ECO:0000313" key="3">
    <source>
        <dbReference type="Proteomes" id="UP000298058"/>
    </source>
</evidence>
<dbReference type="OrthoDB" id="482277at2"/>
<sequence length="121" mass="14323">MYHIFVYGSLRVGEEAHFRMKESTLVRQNCHIYGYSMFIQGDYPAVIADEGGSIWGDILKVDDKILAELDVYEEVDQNEYLRVFDDRYQFFIYISAKNRLPIENRVLSGDWKNRSFFFDSP</sequence>
<dbReference type="EMBL" id="RQHW01000028">
    <property type="protein sequence ID" value="TGN19587.1"/>
    <property type="molecule type" value="Genomic_DNA"/>
</dbReference>
<organism evidence="2 3">
    <name type="scientific">Leptospira idonii</name>
    <dbReference type="NCBI Taxonomy" id="1193500"/>
    <lineage>
        <taxon>Bacteria</taxon>
        <taxon>Pseudomonadati</taxon>
        <taxon>Spirochaetota</taxon>
        <taxon>Spirochaetia</taxon>
        <taxon>Leptospirales</taxon>
        <taxon>Leptospiraceae</taxon>
        <taxon>Leptospira</taxon>
    </lineage>
</organism>
<dbReference type="SUPFAM" id="SSF110857">
    <property type="entry name" value="Gamma-glutamyl cyclotransferase-like"/>
    <property type="match status" value="1"/>
</dbReference>
<evidence type="ECO:0000313" key="2">
    <source>
        <dbReference type="EMBL" id="TGN19587.1"/>
    </source>
</evidence>
<protein>
    <submittedName>
        <fullName evidence="2">Gamma-glutamylcyclotransferase</fullName>
    </submittedName>
</protein>
<proteinExistence type="predicted"/>
<keyword evidence="2" id="KW-0808">Transferase</keyword>
<accession>A0A4R9M1L6</accession>
<feature type="domain" description="Gamma-glutamylcyclotransferase AIG2-like" evidence="1">
    <location>
        <begin position="4"/>
        <end position="112"/>
    </location>
</feature>
<dbReference type="InterPro" id="IPR036568">
    <property type="entry name" value="GGCT-like_sf"/>
</dbReference>
<dbReference type="Proteomes" id="UP000298058">
    <property type="component" value="Unassembled WGS sequence"/>
</dbReference>
<comment type="caution">
    <text evidence="2">The sequence shown here is derived from an EMBL/GenBank/DDBJ whole genome shotgun (WGS) entry which is preliminary data.</text>
</comment>
<evidence type="ECO:0000259" key="1">
    <source>
        <dbReference type="Pfam" id="PF06094"/>
    </source>
</evidence>
<dbReference type="InterPro" id="IPR009288">
    <property type="entry name" value="AIG2-like_dom"/>
</dbReference>
<gene>
    <name evidence="2" type="ORF">EHS15_07305</name>
</gene>